<keyword evidence="3" id="KW-0472">Membrane</keyword>
<evidence type="ECO:0000256" key="2">
    <source>
        <dbReference type="SAM" id="MobiDB-lite"/>
    </source>
</evidence>
<gene>
    <name evidence="4" type="ORF">FGL86_13340</name>
</gene>
<sequence>MMAEREDRSRPSPITADVDARLGAYTGSHSRRRRSSRRGPSWLFILLLMAAFAGLAYWGDQRYQEIEERLNELQGRLSNVYARFDGSAPAEAGALEARLEDMARQQETRQQQVNARLDEQQEALAGLDRRFVDQEGQARIEQRLEDLAKTQQELNALLAAMDDSLNALEKNSQSARDILKARLDTQQRRLEQLSESLQQGRQRQSAQEVVGASLMVATRTLENQLEKLRKSLDTLQMQQAQDHDMLESLEETLVERIAKLDEQLDSQQDSLRELRQVQVALSAQLEMLQGTP</sequence>
<dbReference type="RefSeq" id="WP_147185008.1">
    <property type="nucleotide sequence ID" value="NZ_CP042382.1"/>
</dbReference>
<feature type="region of interest" description="Disordered" evidence="2">
    <location>
        <begin position="1"/>
        <end position="35"/>
    </location>
</feature>
<keyword evidence="1" id="KW-0175">Coiled coil</keyword>
<evidence type="ECO:0000313" key="5">
    <source>
        <dbReference type="Proteomes" id="UP000321272"/>
    </source>
</evidence>
<evidence type="ECO:0000256" key="3">
    <source>
        <dbReference type="SAM" id="Phobius"/>
    </source>
</evidence>
<reference evidence="4 5" key="1">
    <citation type="submission" date="2019-06" db="EMBL/GenBank/DDBJ databases">
        <title>Genome analyses of bacteria isolated from kimchi.</title>
        <authorList>
            <person name="Lee S."/>
            <person name="Ahn S."/>
            <person name="Roh S."/>
        </authorList>
    </citation>
    <scope>NUCLEOTIDE SEQUENCE [LARGE SCALE GENOMIC DNA]</scope>
    <source>
        <strain evidence="4 5">CBA4606</strain>
    </source>
</reference>
<keyword evidence="5" id="KW-1185">Reference proteome</keyword>
<name>A0A5B8SYR2_9GAMM</name>
<keyword evidence="3" id="KW-1133">Transmembrane helix</keyword>
<keyword evidence="3" id="KW-0812">Transmembrane</keyword>
<dbReference type="KEGG" id="paur:FGL86_13340"/>
<dbReference type="Proteomes" id="UP000321272">
    <property type="component" value="Chromosome"/>
</dbReference>
<evidence type="ECO:0000256" key="1">
    <source>
        <dbReference type="SAM" id="Coils"/>
    </source>
</evidence>
<feature type="transmembrane region" description="Helical" evidence="3">
    <location>
        <begin position="41"/>
        <end position="59"/>
    </location>
</feature>
<feature type="coiled-coil region" evidence="1">
    <location>
        <begin position="63"/>
        <end position="277"/>
    </location>
</feature>
<accession>A0A5B8SYR2</accession>
<feature type="compositionally biased region" description="Basic and acidic residues" evidence="2">
    <location>
        <begin position="1"/>
        <end position="10"/>
    </location>
</feature>
<organism evidence="4 5">
    <name type="scientific">Pistricoccus aurantiacus</name>
    <dbReference type="NCBI Taxonomy" id="1883414"/>
    <lineage>
        <taxon>Bacteria</taxon>
        <taxon>Pseudomonadati</taxon>
        <taxon>Pseudomonadota</taxon>
        <taxon>Gammaproteobacteria</taxon>
        <taxon>Oceanospirillales</taxon>
        <taxon>Halomonadaceae</taxon>
        <taxon>Pistricoccus</taxon>
    </lineage>
</organism>
<protein>
    <submittedName>
        <fullName evidence="4">Uncharacterized protein</fullName>
    </submittedName>
</protein>
<dbReference type="AlphaFoldDB" id="A0A5B8SYR2"/>
<evidence type="ECO:0000313" key="4">
    <source>
        <dbReference type="EMBL" id="QEA39960.1"/>
    </source>
</evidence>
<dbReference type="OrthoDB" id="6174570at2"/>
<dbReference type="EMBL" id="CP042382">
    <property type="protein sequence ID" value="QEA39960.1"/>
    <property type="molecule type" value="Genomic_DNA"/>
</dbReference>
<proteinExistence type="predicted"/>